<gene>
    <name evidence="3" type="ORF">JRJ22_09510</name>
</gene>
<keyword evidence="1" id="KW-0238">DNA-binding</keyword>
<dbReference type="Pfam" id="PF08279">
    <property type="entry name" value="HTH_11"/>
    <property type="match status" value="1"/>
</dbReference>
<reference evidence="3 4" key="1">
    <citation type="submission" date="2021-02" db="EMBL/GenBank/DDBJ databases">
        <title>Paenibacillus tianjinensis sp. nov.</title>
        <authorList>
            <person name="Liu H."/>
        </authorList>
    </citation>
    <scope>NUCLEOTIDE SEQUENCE [LARGE SCALE GENOMIC DNA]</scope>
    <source>
        <strain evidence="3 4">TB2019</strain>
    </source>
</reference>
<evidence type="ECO:0000256" key="1">
    <source>
        <dbReference type="ARBA" id="ARBA00023125"/>
    </source>
</evidence>
<proteinExistence type="predicted"/>
<dbReference type="PANTHER" id="PTHR30363:SF28">
    <property type="entry name" value="TRANSCRIPTIONAL REGULATORY PROTEIN-RELATED"/>
    <property type="match status" value="1"/>
</dbReference>
<evidence type="ECO:0000259" key="2">
    <source>
        <dbReference type="Pfam" id="PF08279"/>
    </source>
</evidence>
<dbReference type="PANTHER" id="PTHR30363">
    <property type="entry name" value="HTH-TYPE TRANSCRIPTIONAL REGULATOR SRLR-RELATED"/>
    <property type="match status" value="1"/>
</dbReference>
<name>A0ABX7LLM1_9BACL</name>
<dbReference type="SUPFAM" id="SSF46785">
    <property type="entry name" value="Winged helix' DNA-binding domain"/>
    <property type="match status" value="1"/>
</dbReference>
<dbReference type="InterPro" id="IPR011991">
    <property type="entry name" value="ArsR-like_HTH"/>
</dbReference>
<dbReference type="InterPro" id="IPR036390">
    <property type="entry name" value="WH_DNA-bd_sf"/>
</dbReference>
<dbReference type="EMBL" id="CP070969">
    <property type="protein sequence ID" value="QSF46772.1"/>
    <property type="molecule type" value="Genomic_DNA"/>
</dbReference>
<organism evidence="3 4">
    <name type="scientific">Paenibacillus tianjinensis</name>
    <dbReference type="NCBI Taxonomy" id="2810347"/>
    <lineage>
        <taxon>Bacteria</taxon>
        <taxon>Bacillati</taxon>
        <taxon>Bacillota</taxon>
        <taxon>Bacilli</taxon>
        <taxon>Bacillales</taxon>
        <taxon>Paenibacillaceae</taxon>
        <taxon>Paenibacillus</taxon>
    </lineage>
</organism>
<protein>
    <submittedName>
        <fullName evidence="3">Transcriptional regulator</fullName>
    </submittedName>
</protein>
<dbReference type="RefSeq" id="WP_206104232.1">
    <property type="nucleotide sequence ID" value="NZ_CP070969.1"/>
</dbReference>
<dbReference type="InterPro" id="IPR036388">
    <property type="entry name" value="WH-like_DNA-bd_sf"/>
</dbReference>
<evidence type="ECO:0000313" key="4">
    <source>
        <dbReference type="Proteomes" id="UP000663452"/>
    </source>
</evidence>
<dbReference type="InterPro" id="IPR050313">
    <property type="entry name" value="Carb_Metab_HTH_regulators"/>
</dbReference>
<sequence>MKKGQESGSTRRNIMTLLKMKGPLTIGALAEELGITEMGVRRHVLQLEQESLAKTKVVRQAMGRPLHVYSLTERAEEHFPKTYHNLALELLRELDHTSGLEAVNVLFEGRRRRMLAQYTPMMENRNLEERVAELSSIQNSGGYMAEWSKGDDGSYVMREYNCPIRQVATQYRKACQCEQSLFEELLGAKVTRTECMAEGGQCCRYAITPNPTNRQDNPPEKTS</sequence>
<accession>A0ABX7LLM1</accession>
<evidence type="ECO:0000313" key="3">
    <source>
        <dbReference type="EMBL" id="QSF46772.1"/>
    </source>
</evidence>
<keyword evidence="4" id="KW-1185">Reference proteome</keyword>
<dbReference type="CDD" id="cd00090">
    <property type="entry name" value="HTH_ARSR"/>
    <property type="match status" value="1"/>
</dbReference>
<dbReference type="Proteomes" id="UP000663452">
    <property type="component" value="Chromosome"/>
</dbReference>
<dbReference type="Gene3D" id="1.10.10.10">
    <property type="entry name" value="Winged helix-like DNA-binding domain superfamily/Winged helix DNA-binding domain"/>
    <property type="match status" value="1"/>
</dbReference>
<feature type="domain" description="Helix-turn-helix type 11" evidence="2">
    <location>
        <begin position="11"/>
        <end position="49"/>
    </location>
</feature>
<dbReference type="InterPro" id="IPR013196">
    <property type="entry name" value="HTH_11"/>
</dbReference>